<name>A0A397GVT2_9GLOM</name>
<keyword evidence="2" id="KW-1185">Reference proteome</keyword>
<sequence length="157" mass="18493">MPLPVTIEEFIIKTNKKINKSNYKVYCKPCVKVLGEIEGKKISFLNKKNRLIIYFKKCIHFFNETTPEKREEIFNLLQKNNINSTNSTNLQIGKRKGSKIIVRSSSYGTIDNYIVLHWVNKSEAVELFQFLNPHLKLSDRRLLESRSTEIFKNMTEY</sequence>
<dbReference type="AlphaFoldDB" id="A0A397GVT2"/>
<evidence type="ECO:0000313" key="1">
    <source>
        <dbReference type="EMBL" id="RHZ53183.1"/>
    </source>
</evidence>
<organism evidence="1 2">
    <name type="scientific">Diversispora epigaea</name>
    <dbReference type="NCBI Taxonomy" id="1348612"/>
    <lineage>
        <taxon>Eukaryota</taxon>
        <taxon>Fungi</taxon>
        <taxon>Fungi incertae sedis</taxon>
        <taxon>Mucoromycota</taxon>
        <taxon>Glomeromycotina</taxon>
        <taxon>Glomeromycetes</taxon>
        <taxon>Diversisporales</taxon>
        <taxon>Diversisporaceae</taxon>
        <taxon>Diversispora</taxon>
    </lineage>
</organism>
<dbReference type="Proteomes" id="UP000266861">
    <property type="component" value="Unassembled WGS sequence"/>
</dbReference>
<dbReference type="EMBL" id="PQFF01000393">
    <property type="protein sequence ID" value="RHZ53183.1"/>
    <property type="molecule type" value="Genomic_DNA"/>
</dbReference>
<evidence type="ECO:0000313" key="2">
    <source>
        <dbReference type="Proteomes" id="UP000266861"/>
    </source>
</evidence>
<gene>
    <name evidence="1" type="ORF">Glove_449g11</name>
</gene>
<comment type="caution">
    <text evidence="1">The sequence shown here is derived from an EMBL/GenBank/DDBJ whole genome shotgun (WGS) entry which is preliminary data.</text>
</comment>
<dbReference type="OrthoDB" id="5321484at2759"/>
<protein>
    <submittedName>
        <fullName evidence="1">Uncharacterized protein</fullName>
    </submittedName>
</protein>
<accession>A0A397GVT2</accession>
<proteinExistence type="predicted"/>
<reference evidence="1 2" key="1">
    <citation type="submission" date="2018-08" db="EMBL/GenBank/DDBJ databases">
        <title>Genome and evolution of the arbuscular mycorrhizal fungus Diversispora epigaea (formerly Glomus versiforme) and its bacterial endosymbionts.</title>
        <authorList>
            <person name="Sun X."/>
            <person name="Fei Z."/>
            <person name="Harrison M."/>
        </authorList>
    </citation>
    <scope>NUCLEOTIDE SEQUENCE [LARGE SCALE GENOMIC DNA]</scope>
    <source>
        <strain evidence="1 2">IT104</strain>
    </source>
</reference>